<evidence type="ECO:0000256" key="4">
    <source>
        <dbReference type="ARBA" id="ARBA00022691"/>
    </source>
</evidence>
<dbReference type="InterPro" id="IPR050723">
    <property type="entry name" value="CFA/CMAS"/>
</dbReference>
<dbReference type="InterPro" id="IPR003333">
    <property type="entry name" value="CMAS"/>
</dbReference>
<feature type="domain" description="DUF7884" evidence="7">
    <location>
        <begin position="7"/>
        <end position="93"/>
    </location>
</feature>
<comment type="similarity">
    <text evidence="1">Belongs to the CFA/CMAS family.</text>
</comment>
<evidence type="ECO:0000256" key="3">
    <source>
        <dbReference type="ARBA" id="ARBA00022679"/>
    </source>
</evidence>
<evidence type="ECO:0000313" key="8">
    <source>
        <dbReference type="EMBL" id="SUN35171.1"/>
    </source>
</evidence>
<evidence type="ECO:0000313" key="9">
    <source>
        <dbReference type="Proteomes" id="UP000254082"/>
    </source>
</evidence>
<dbReference type="InterPro" id="IPR057206">
    <property type="entry name" value="DUF7884"/>
</dbReference>
<dbReference type="Pfam" id="PF02353">
    <property type="entry name" value="CMAS"/>
    <property type="match status" value="1"/>
</dbReference>
<accession>A0A380JAY3</accession>
<dbReference type="RefSeq" id="WP_002998613.1">
    <property type="nucleotide sequence ID" value="NZ_UHFA01000002.1"/>
</dbReference>
<dbReference type="CDD" id="cd02440">
    <property type="entry name" value="AdoMet_MTases"/>
    <property type="match status" value="1"/>
</dbReference>
<evidence type="ECO:0000259" key="7">
    <source>
        <dbReference type="Pfam" id="PF25371"/>
    </source>
</evidence>
<dbReference type="PANTHER" id="PTHR43667:SF1">
    <property type="entry name" value="CYCLOPROPANE-FATTY-ACYL-PHOSPHOLIPID SYNTHASE"/>
    <property type="match status" value="1"/>
</dbReference>
<feature type="active site" evidence="6">
    <location>
        <position position="360"/>
    </location>
</feature>
<name>A0A380JAY3_STRDO</name>
<dbReference type="GO" id="GO:0008610">
    <property type="term" value="P:lipid biosynthetic process"/>
    <property type="evidence" value="ECO:0007669"/>
    <property type="project" value="InterPro"/>
</dbReference>
<reference evidence="8 9" key="1">
    <citation type="submission" date="2018-06" db="EMBL/GenBank/DDBJ databases">
        <authorList>
            <consortium name="Pathogen Informatics"/>
            <person name="Doyle S."/>
        </authorList>
    </citation>
    <scope>NUCLEOTIDE SEQUENCE [LARGE SCALE GENOMIC DNA]</scope>
    <source>
        <strain evidence="9">NCTC 11391</strain>
    </source>
</reference>
<keyword evidence="3 8" id="KW-0808">Transferase</keyword>
<dbReference type="AlphaFoldDB" id="A0A380JAY3"/>
<dbReference type="Gene3D" id="3.40.50.150">
    <property type="entry name" value="Vaccinia Virus protein VP39"/>
    <property type="match status" value="1"/>
</dbReference>
<keyword evidence="5" id="KW-0443">Lipid metabolism</keyword>
<dbReference type="InterPro" id="IPR029063">
    <property type="entry name" value="SAM-dependent_MTases_sf"/>
</dbReference>
<dbReference type="EC" id="2.1.1.79" evidence="8"/>
<evidence type="ECO:0000256" key="1">
    <source>
        <dbReference type="ARBA" id="ARBA00010815"/>
    </source>
</evidence>
<proteinExistence type="inferred from homology"/>
<dbReference type="Pfam" id="PF25371">
    <property type="entry name" value="DUF7884"/>
    <property type="match status" value="1"/>
</dbReference>
<keyword evidence="2 8" id="KW-0489">Methyltransferase</keyword>
<evidence type="ECO:0000256" key="5">
    <source>
        <dbReference type="ARBA" id="ARBA00023098"/>
    </source>
</evidence>
<gene>
    <name evidence="8" type="primary">cmaA1</name>
    <name evidence="8" type="ORF">NCTC11391_00146</name>
</gene>
<organism evidence="8 9">
    <name type="scientific">Streptococcus downei MFe28</name>
    <dbReference type="NCBI Taxonomy" id="764290"/>
    <lineage>
        <taxon>Bacteria</taxon>
        <taxon>Bacillati</taxon>
        <taxon>Bacillota</taxon>
        <taxon>Bacilli</taxon>
        <taxon>Lactobacillales</taxon>
        <taxon>Streptococcaceae</taxon>
        <taxon>Streptococcus</taxon>
    </lineage>
</organism>
<dbReference type="GO" id="GO:0032259">
    <property type="term" value="P:methylation"/>
    <property type="evidence" value="ECO:0007669"/>
    <property type="project" value="UniProtKB-KW"/>
</dbReference>
<sequence>MMDNLIVKQLIKNSFDIPLQVTYPNGKTEVYNGDNPRVKIKFNKKISVADLSKNASIVLGEAVMDGDIEIEGSIQELIVSAYRASDSFLKNSKFTRFLPKQSHTKEDSKSDVQSHYDIGNDFYRLWLDKTATYSCAYFEHDDDSLEEAQNNKIHHIIKKLNPQPGKTLLDIGCGWGTLMLTACEEYGLNVAGITLSEEQANFVNQKIKEKGLKGRAKVILKDYRDIKEGPYDYITSVGMFEHVGKENLGQYFETVFNYLKDDGLALIHGISGQAGGNHGNGYNGWINKYIFPGGYIPRLTENLDYISDAGLQVADIEFLRRHYQKTLEIWTENFHKALPEVRKLHDERFIRMWDLYLQACAGSFEAGNIDVVQYLLSKGETKSTMPMTRNYMYK</sequence>
<dbReference type="OrthoDB" id="9782855at2"/>
<dbReference type="EMBL" id="UHFA01000002">
    <property type="protein sequence ID" value="SUN35171.1"/>
    <property type="molecule type" value="Genomic_DNA"/>
</dbReference>
<keyword evidence="9" id="KW-1185">Reference proteome</keyword>
<dbReference type="PIRSF" id="PIRSF003085">
    <property type="entry name" value="CMAS"/>
    <property type="match status" value="1"/>
</dbReference>
<keyword evidence="4" id="KW-0949">S-adenosyl-L-methionine</keyword>
<protein>
    <submittedName>
        <fullName evidence="8">Cyclopropane-fatty-acyl-phospholipid synthase</fullName>
        <ecNumber evidence="8">2.1.1.79</ecNumber>
    </submittedName>
</protein>
<dbReference type="Proteomes" id="UP000254082">
    <property type="component" value="Unassembled WGS sequence"/>
</dbReference>
<dbReference type="GO" id="GO:0008825">
    <property type="term" value="F:cyclopropane-fatty-acyl-phospholipid synthase activity"/>
    <property type="evidence" value="ECO:0007669"/>
    <property type="project" value="UniProtKB-EC"/>
</dbReference>
<evidence type="ECO:0000256" key="6">
    <source>
        <dbReference type="PIRSR" id="PIRSR003085-1"/>
    </source>
</evidence>
<evidence type="ECO:0000256" key="2">
    <source>
        <dbReference type="ARBA" id="ARBA00022603"/>
    </source>
</evidence>
<dbReference type="PANTHER" id="PTHR43667">
    <property type="entry name" value="CYCLOPROPANE-FATTY-ACYL-PHOSPHOLIPID SYNTHASE"/>
    <property type="match status" value="1"/>
</dbReference>
<dbReference type="SUPFAM" id="SSF53335">
    <property type="entry name" value="S-adenosyl-L-methionine-dependent methyltransferases"/>
    <property type="match status" value="1"/>
</dbReference>